<evidence type="ECO:0000313" key="2">
    <source>
        <dbReference type="Proteomes" id="UP000636479"/>
    </source>
</evidence>
<gene>
    <name evidence="1" type="ORF">MIND_00170200</name>
</gene>
<dbReference type="EMBL" id="JACAZF010000001">
    <property type="protein sequence ID" value="KAF7316510.1"/>
    <property type="molecule type" value="Genomic_DNA"/>
</dbReference>
<reference evidence="1" key="1">
    <citation type="submission" date="2020-05" db="EMBL/GenBank/DDBJ databases">
        <title>Mycena genomes resolve the evolution of fungal bioluminescence.</title>
        <authorList>
            <person name="Tsai I.J."/>
        </authorList>
    </citation>
    <scope>NUCLEOTIDE SEQUENCE</scope>
    <source>
        <strain evidence="1">171206Taipei</strain>
    </source>
</reference>
<sequence>MDRGTDPPAAVLAKWEALDALAGLLGNMFTHSIGMALSPGTRVGFVVVPEGTINGGYVVDFSVGQTVLVRVLVAGRHIDPRADDLVEQLSSSAQPGDVIVVPLAHIRRHLFACDLRPQTGERIELEGGRSGFVEAVDEACQPEGHPQVHFRDRIAQATGVAPVSSVRRQFIQGDLIRVIRGAHRSVCGVVTRRIFFNGNFRSVVGLELNVRRDSGNGILKPFRSCLLTQPL</sequence>
<name>A0A8H6TIT8_9AGAR</name>
<dbReference type="AlphaFoldDB" id="A0A8H6TIT8"/>
<evidence type="ECO:0000313" key="1">
    <source>
        <dbReference type="EMBL" id="KAF7316510.1"/>
    </source>
</evidence>
<proteinExistence type="predicted"/>
<dbReference type="Proteomes" id="UP000636479">
    <property type="component" value="Unassembled WGS sequence"/>
</dbReference>
<keyword evidence="2" id="KW-1185">Reference proteome</keyword>
<organism evidence="1 2">
    <name type="scientific">Mycena indigotica</name>
    <dbReference type="NCBI Taxonomy" id="2126181"/>
    <lineage>
        <taxon>Eukaryota</taxon>
        <taxon>Fungi</taxon>
        <taxon>Dikarya</taxon>
        <taxon>Basidiomycota</taxon>
        <taxon>Agaricomycotina</taxon>
        <taxon>Agaricomycetes</taxon>
        <taxon>Agaricomycetidae</taxon>
        <taxon>Agaricales</taxon>
        <taxon>Marasmiineae</taxon>
        <taxon>Mycenaceae</taxon>
        <taxon>Mycena</taxon>
    </lineage>
</organism>
<protein>
    <submittedName>
        <fullName evidence="1">Uncharacterized protein</fullName>
    </submittedName>
</protein>
<accession>A0A8H6TIT8</accession>
<comment type="caution">
    <text evidence="1">The sequence shown here is derived from an EMBL/GenBank/DDBJ whole genome shotgun (WGS) entry which is preliminary data.</text>
</comment>
<dbReference type="GeneID" id="59341139"/>
<dbReference type="RefSeq" id="XP_037226533.1">
    <property type="nucleotide sequence ID" value="XM_037358623.1"/>
</dbReference>